<reference evidence="1 2" key="1">
    <citation type="journal article" date="2018" name="Sci. Rep.">
        <title>Genomic signatures of local adaptation to the degree of environmental predictability in rotifers.</title>
        <authorList>
            <person name="Franch-Gras L."/>
            <person name="Hahn C."/>
            <person name="Garcia-Roger E.M."/>
            <person name="Carmona M.J."/>
            <person name="Serra M."/>
            <person name="Gomez A."/>
        </authorList>
    </citation>
    <scope>NUCLEOTIDE SEQUENCE [LARGE SCALE GENOMIC DNA]</scope>
    <source>
        <strain evidence="1">HYR1</strain>
    </source>
</reference>
<comment type="caution">
    <text evidence="1">The sequence shown here is derived from an EMBL/GenBank/DDBJ whole genome shotgun (WGS) entry which is preliminary data.</text>
</comment>
<accession>A0A3M7T2B9</accession>
<evidence type="ECO:0000313" key="2">
    <source>
        <dbReference type="Proteomes" id="UP000276133"/>
    </source>
</evidence>
<sequence>MKKCKLASSNSYVNKLGLKIRYYYCSMSERYKCPKRLQIVPHINTMEVTINLSINDHVYSNQSVGIAKVIKQEIETLLEKNFNGAQNIQHYLSKIDSLPKPLPSELQIRNFVNFINGFLNGKYT</sequence>
<proteinExistence type="predicted"/>
<protein>
    <submittedName>
        <fullName evidence="1">Uncharacterized protein</fullName>
    </submittedName>
</protein>
<dbReference type="Proteomes" id="UP000276133">
    <property type="component" value="Unassembled WGS sequence"/>
</dbReference>
<name>A0A3M7T2B9_BRAPC</name>
<evidence type="ECO:0000313" key="1">
    <source>
        <dbReference type="EMBL" id="RNA42105.1"/>
    </source>
</evidence>
<gene>
    <name evidence="1" type="ORF">BpHYR1_033747</name>
</gene>
<organism evidence="1 2">
    <name type="scientific">Brachionus plicatilis</name>
    <name type="common">Marine rotifer</name>
    <name type="synonym">Brachionus muelleri</name>
    <dbReference type="NCBI Taxonomy" id="10195"/>
    <lineage>
        <taxon>Eukaryota</taxon>
        <taxon>Metazoa</taxon>
        <taxon>Spiralia</taxon>
        <taxon>Gnathifera</taxon>
        <taxon>Rotifera</taxon>
        <taxon>Eurotatoria</taxon>
        <taxon>Monogononta</taxon>
        <taxon>Pseudotrocha</taxon>
        <taxon>Ploima</taxon>
        <taxon>Brachionidae</taxon>
        <taxon>Brachionus</taxon>
    </lineage>
</organism>
<keyword evidence="2" id="KW-1185">Reference proteome</keyword>
<dbReference type="EMBL" id="REGN01000413">
    <property type="protein sequence ID" value="RNA42105.1"/>
    <property type="molecule type" value="Genomic_DNA"/>
</dbReference>
<dbReference type="AlphaFoldDB" id="A0A3M7T2B9"/>